<dbReference type="InterPro" id="IPR050557">
    <property type="entry name" value="RTX_toxin/Mannuronan_C5-epim"/>
</dbReference>
<comment type="subcellular location">
    <subcellularLocation>
        <location evidence="1">Secreted</location>
    </subcellularLocation>
</comment>
<dbReference type="SUPFAM" id="SSF51182">
    <property type="entry name" value="RmlC-like cupins"/>
    <property type="match status" value="1"/>
</dbReference>
<sequence>MTNFIIAPQDDPSRPAVYTSGDLYTLLATSPETNFAYNAFDFFAPVGGGPRPHFHGYEHETFYIVDGEFNFSFGNEVGIPNSPNQVLLDSLPEGTFIFGPRLRPHGWSNPDSTAANSGTNPGARILSVTTPGGLDLFFQYAGQPVVDRNQPIPPPFPGVDPKQLEFALLTNSGLPFPGYTPPTNVDYLLVLPEDASAELTSRIQNTVAGVDNLQLWSFNQRPKYIGPFGIEYTSLANFQETTGEFSYSQFSLAPQPPNIFPTPVTSERYQALFVKDGVLTINIDGQIQVAQANTFIGVAPGQSYSIANFGNQTVKALSVDIPPFSQTIIGSLSDDYLTFNGGDNVFGAEGNDVIVSQKVLGGNTINGNQGNDMIVGYENDILMGGKNDDIIMTDSGKGNNRLLGQLGNDILIAGSGDFLNGGEGSDLFIVANGTRPTATNTVEDFQVGVDKISIRGIPEVTSINNLKLMSTPDLGSTAIYTADQDFFRFENGQLIILNVQPLAIIQNLLFTSLTANDFVFS</sequence>
<dbReference type="Proteomes" id="UP001576780">
    <property type="component" value="Unassembled WGS sequence"/>
</dbReference>
<gene>
    <name evidence="3" type="ORF">ACE1CA_21960</name>
</gene>
<dbReference type="Pfam" id="PF00353">
    <property type="entry name" value="HemolysinCabind"/>
    <property type="match status" value="3"/>
</dbReference>
<reference evidence="3 4" key="1">
    <citation type="submission" date="2024-09" db="EMBL/GenBank/DDBJ databases">
        <title>Floridaenema gen nov. (Aerosakkonemataceae, Aerosakkonematales ord. nov., Cyanobacteria) from benthic tropical and subtropical fresh waters, with the description of four new species.</title>
        <authorList>
            <person name="Moretto J.A."/>
            <person name="Berthold D.E."/>
            <person name="Lefler F.W."/>
            <person name="Huang I.-S."/>
            <person name="Laughinghouse H. IV."/>
        </authorList>
    </citation>
    <scope>NUCLEOTIDE SEQUENCE [LARGE SCALE GENOMIC DNA]</scope>
    <source>
        <strain evidence="3 4">BLCC-F167</strain>
    </source>
</reference>
<dbReference type="SUPFAM" id="SSF51120">
    <property type="entry name" value="beta-Roll"/>
    <property type="match status" value="1"/>
</dbReference>
<dbReference type="RefSeq" id="WP_413279553.1">
    <property type="nucleotide sequence ID" value="NZ_JBHFNT010000201.1"/>
</dbReference>
<dbReference type="Gene3D" id="2.150.10.10">
    <property type="entry name" value="Serralysin-like metalloprotease, C-terminal"/>
    <property type="match status" value="2"/>
</dbReference>
<organism evidence="3 4">
    <name type="scientific">Floridaenema evergladense BLCC-F167</name>
    <dbReference type="NCBI Taxonomy" id="3153639"/>
    <lineage>
        <taxon>Bacteria</taxon>
        <taxon>Bacillati</taxon>
        <taxon>Cyanobacteriota</taxon>
        <taxon>Cyanophyceae</taxon>
        <taxon>Oscillatoriophycideae</taxon>
        <taxon>Aerosakkonematales</taxon>
        <taxon>Aerosakkonemataceae</taxon>
        <taxon>Floridanema</taxon>
        <taxon>Floridanema evergladense</taxon>
    </lineage>
</organism>
<dbReference type="InterPro" id="IPR014710">
    <property type="entry name" value="RmlC-like_jellyroll"/>
</dbReference>
<name>A0ABV4WQ34_9CYAN</name>
<evidence type="ECO:0000256" key="1">
    <source>
        <dbReference type="ARBA" id="ARBA00004613"/>
    </source>
</evidence>
<evidence type="ECO:0000256" key="2">
    <source>
        <dbReference type="ARBA" id="ARBA00022525"/>
    </source>
</evidence>
<accession>A0ABV4WQ34</accession>
<dbReference type="InterPro" id="IPR001343">
    <property type="entry name" value="Hemolysn_Ca-bd"/>
</dbReference>
<proteinExistence type="predicted"/>
<dbReference type="PANTHER" id="PTHR38340:SF1">
    <property type="entry name" value="S-LAYER PROTEIN"/>
    <property type="match status" value="1"/>
</dbReference>
<dbReference type="Gene3D" id="2.60.120.10">
    <property type="entry name" value="Jelly Rolls"/>
    <property type="match status" value="1"/>
</dbReference>
<dbReference type="InterPro" id="IPR011049">
    <property type="entry name" value="Serralysin-like_metalloprot_C"/>
</dbReference>
<comment type="caution">
    <text evidence="3">The sequence shown here is derived from an EMBL/GenBank/DDBJ whole genome shotgun (WGS) entry which is preliminary data.</text>
</comment>
<dbReference type="EMBL" id="JBHFNT010000201">
    <property type="protein sequence ID" value="MFB2837200.1"/>
    <property type="molecule type" value="Genomic_DNA"/>
</dbReference>
<dbReference type="PANTHER" id="PTHR38340">
    <property type="entry name" value="S-LAYER PROTEIN"/>
    <property type="match status" value="1"/>
</dbReference>
<evidence type="ECO:0000313" key="3">
    <source>
        <dbReference type="EMBL" id="MFB2837200.1"/>
    </source>
</evidence>
<protein>
    <submittedName>
        <fullName evidence="3">Uncharacterized protein</fullName>
    </submittedName>
</protein>
<evidence type="ECO:0000313" key="4">
    <source>
        <dbReference type="Proteomes" id="UP001576780"/>
    </source>
</evidence>
<keyword evidence="2" id="KW-0964">Secreted</keyword>
<dbReference type="PRINTS" id="PR00313">
    <property type="entry name" value="CABNDNGRPT"/>
</dbReference>
<dbReference type="InterPro" id="IPR011051">
    <property type="entry name" value="RmlC_Cupin_sf"/>
</dbReference>
<keyword evidence="4" id="KW-1185">Reference proteome</keyword>